<evidence type="ECO:0000256" key="1">
    <source>
        <dbReference type="ARBA" id="ARBA00006217"/>
    </source>
</evidence>
<accession>A0A370TR12</accession>
<dbReference type="RefSeq" id="XP_031870631.1">
    <property type="nucleotide sequence ID" value="XM_032014031.1"/>
</dbReference>
<evidence type="ECO:0000256" key="4">
    <source>
        <dbReference type="ARBA" id="ARBA00022833"/>
    </source>
</evidence>
<comment type="catalytic activity">
    <reaction evidence="6 8">
        <text>hydrogencarbonate + H(+) = CO2 + H2O</text>
        <dbReference type="Rhea" id="RHEA:10748"/>
        <dbReference type="ChEBI" id="CHEBI:15377"/>
        <dbReference type="ChEBI" id="CHEBI:15378"/>
        <dbReference type="ChEBI" id="CHEBI:16526"/>
        <dbReference type="ChEBI" id="CHEBI:17544"/>
        <dbReference type="EC" id="4.2.1.1"/>
    </reaction>
</comment>
<dbReference type="GO" id="GO:0004089">
    <property type="term" value="F:carbonate dehydratase activity"/>
    <property type="evidence" value="ECO:0007669"/>
    <property type="project" value="UniProtKB-UniRule"/>
</dbReference>
<dbReference type="STRING" id="2656787.A0A370TR12"/>
<evidence type="ECO:0000256" key="3">
    <source>
        <dbReference type="ARBA" id="ARBA00022723"/>
    </source>
</evidence>
<evidence type="ECO:0000256" key="6">
    <source>
        <dbReference type="ARBA" id="ARBA00048348"/>
    </source>
</evidence>
<keyword evidence="5 8" id="KW-0456">Lyase</keyword>
<dbReference type="EC" id="4.2.1.1" evidence="2 8"/>
<evidence type="ECO:0000256" key="5">
    <source>
        <dbReference type="ARBA" id="ARBA00023239"/>
    </source>
</evidence>
<dbReference type="Proteomes" id="UP000254866">
    <property type="component" value="Unassembled WGS sequence"/>
</dbReference>
<keyword evidence="3 7" id="KW-0479">Metal-binding</keyword>
<dbReference type="GO" id="GO:0005737">
    <property type="term" value="C:cytoplasm"/>
    <property type="evidence" value="ECO:0007669"/>
    <property type="project" value="TreeGrafter"/>
</dbReference>
<gene>
    <name evidence="9" type="ORF">BP5553_05408</name>
</gene>
<comment type="function">
    <text evidence="8">Reversible hydration of carbon dioxide.</text>
</comment>
<dbReference type="EMBL" id="NPIC01000003">
    <property type="protein sequence ID" value="RDL37975.1"/>
    <property type="molecule type" value="Genomic_DNA"/>
</dbReference>
<dbReference type="PANTHER" id="PTHR11002">
    <property type="entry name" value="CARBONIC ANHYDRASE"/>
    <property type="match status" value="1"/>
</dbReference>
<sequence length="236" mass="26488">MPLITPHIFDIPYTTRPVPRDLIPIVSTTPSEAAAEVAVETPAATATNINDADHEKIHILWVGCSDSSILETDVLDVPRDEMFVHRNLGHVLSNGDLSTLSALEWCVELLKVDHIVVCGHHGCSLVPGEETSTVNMWYKDAAKLHDLNSQQLSEENPALDEKTLRRRFEERYVLAEVAWLKRQPKVKKAMEERGMQVYAFVYDDDQGDCVQLIPSREGLTNDIQEGYDNGLVGHEF</sequence>
<evidence type="ECO:0000256" key="7">
    <source>
        <dbReference type="PIRSR" id="PIRSR601765-1"/>
    </source>
</evidence>
<proteinExistence type="inferred from homology"/>
<feature type="binding site" evidence="7">
    <location>
        <position position="123"/>
    </location>
    <ligand>
        <name>Zn(2+)</name>
        <dbReference type="ChEBI" id="CHEBI:29105"/>
    </ligand>
</feature>
<feature type="binding site" evidence="7">
    <location>
        <position position="66"/>
    </location>
    <ligand>
        <name>Zn(2+)</name>
        <dbReference type="ChEBI" id="CHEBI:29105"/>
    </ligand>
</feature>
<dbReference type="Pfam" id="PF00484">
    <property type="entry name" value="Pro_CA"/>
    <property type="match status" value="1"/>
</dbReference>
<name>A0A370TR12_9HELO</name>
<evidence type="ECO:0000313" key="9">
    <source>
        <dbReference type="EMBL" id="RDL37975.1"/>
    </source>
</evidence>
<dbReference type="SMART" id="SM00947">
    <property type="entry name" value="Pro_CA"/>
    <property type="match status" value="1"/>
</dbReference>
<dbReference type="GO" id="GO:0034599">
    <property type="term" value="P:cellular response to oxidative stress"/>
    <property type="evidence" value="ECO:0007669"/>
    <property type="project" value="TreeGrafter"/>
</dbReference>
<dbReference type="SUPFAM" id="SSF53056">
    <property type="entry name" value="beta-carbonic anhydrase, cab"/>
    <property type="match status" value="1"/>
</dbReference>
<dbReference type="InterPro" id="IPR001765">
    <property type="entry name" value="Carbonic_anhydrase"/>
</dbReference>
<comment type="cofactor">
    <cofactor evidence="7">
        <name>Zn(2+)</name>
        <dbReference type="ChEBI" id="CHEBI:29105"/>
    </cofactor>
    <text evidence="7">Binds 1 zinc ion per subunit.</text>
</comment>
<dbReference type="AlphaFoldDB" id="A0A370TR12"/>
<evidence type="ECO:0000256" key="8">
    <source>
        <dbReference type="RuleBase" id="RU003956"/>
    </source>
</evidence>
<feature type="binding site" evidence="7">
    <location>
        <position position="64"/>
    </location>
    <ligand>
        <name>Zn(2+)</name>
        <dbReference type="ChEBI" id="CHEBI:29105"/>
    </ligand>
</feature>
<evidence type="ECO:0000256" key="2">
    <source>
        <dbReference type="ARBA" id="ARBA00012925"/>
    </source>
</evidence>
<dbReference type="OrthoDB" id="10248475at2759"/>
<keyword evidence="4 7" id="KW-0862">Zinc</keyword>
<comment type="caution">
    <text evidence="9">The sequence shown here is derived from an EMBL/GenBank/DDBJ whole genome shotgun (WGS) entry which is preliminary data.</text>
</comment>
<dbReference type="PANTHER" id="PTHR11002:SF76">
    <property type="entry name" value="CARBONIC ANHYDRASE"/>
    <property type="match status" value="1"/>
</dbReference>
<evidence type="ECO:0000313" key="10">
    <source>
        <dbReference type="Proteomes" id="UP000254866"/>
    </source>
</evidence>
<dbReference type="GeneID" id="43598257"/>
<dbReference type="GO" id="GO:0008270">
    <property type="term" value="F:zinc ion binding"/>
    <property type="evidence" value="ECO:0007669"/>
    <property type="project" value="UniProtKB-UniRule"/>
</dbReference>
<keyword evidence="10" id="KW-1185">Reference proteome</keyword>
<comment type="similarity">
    <text evidence="1 8">Belongs to the beta-class carbonic anhydrase family.</text>
</comment>
<reference evidence="9 10" key="1">
    <citation type="journal article" date="2018" name="IMA Fungus">
        <title>IMA Genome-F 9: Draft genome sequence of Annulohypoxylon stygium, Aspergillus mulundensis, Berkeleyomyces basicola (syn. Thielaviopsis basicola), Ceratocystis smalleyi, two Cercospora beticola strains, Coleophoma cylindrospora, Fusarium fracticaudum, Phialophora cf. hyalina, and Morchella septimelata.</title>
        <authorList>
            <person name="Wingfield B.D."/>
            <person name="Bills G.F."/>
            <person name="Dong Y."/>
            <person name="Huang W."/>
            <person name="Nel W.J."/>
            <person name="Swalarsk-Parry B.S."/>
            <person name="Vaghefi N."/>
            <person name="Wilken P.M."/>
            <person name="An Z."/>
            <person name="de Beer Z.W."/>
            <person name="De Vos L."/>
            <person name="Chen L."/>
            <person name="Duong T.A."/>
            <person name="Gao Y."/>
            <person name="Hammerbacher A."/>
            <person name="Kikkert J.R."/>
            <person name="Li Y."/>
            <person name="Li H."/>
            <person name="Li K."/>
            <person name="Li Q."/>
            <person name="Liu X."/>
            <person name="Ma X."/>
            <person name="Naidoo K."/>
            <person name="Pethybridge S.J."/>
            <person name="Sun J."/>
            <person name="Steenkamp E.T."/>
            <person name="van der Nest M.A."/>
            <person name="van Wyk S."/>
            <person name="Wingfield M.J."/>
            <person name="Xiong C."/>
            <person name="Yue Q."/>
            <person name="Zhang X."/>
        </authorList>
    </citation>
    <scope>NUCLEOTIDE SEQUENCE [LARGE SCALE GENOMIC DNA]</scope>
    <source>
        <strain evidence="9 10">BP 5553</strain>
    </source>
</reference>
<feature type="binding site" evidence="7">
    <location>
        <position position="120"/>
    </location>
    <ligand>
        <name>Zn(2+)</name>
        <dbReference type="ChEBI" id="CHEBI:29105"/>
    </ligand>
</feature>
<dbReference type="GO" id="GO:0071244">
    <property type="term" value="P:cellular response to carbon dioxide"/>
    <property type="evidence" value="ECO:0007669"/>
    <property type="project" value="TreeGrafter"/>
</dbReference>
<organism evidence="9 10">
    <name type="scientific">Venustampulla echinocandica</name>
    <dbReference type="NCBI Taxonomy" id="2656787"/>
    <lineage>
        <taxon>Eukaryota</taxon>
        <taxon>Fungi</taxon>
        <taxon>Dikarya</taxon>
        <taxon>Ascomycota</taxon>
        <taxon>Pezizomycotina</taxon>
        <taxon>Leotiomycetes</taxon>
        <taxon>Helotiales</taxon>
        <taxon>Pleuroascaceae</taxon>
        <taxon>Venustampulla</taxon>
    </lineage>
</organism>
<dbReference type="Gene3D" id="3.40.1050.10">
    <property type="entry name" value="Carbonic anhydrase"/>
    <property type="match status" value="1"/>
</dbReference>
<dbReference type="InterPro" id="IPR036874">
    <property type="entry name" value="Carbonic_anhydrase_sf"/>
</dbReference>
<protein>
    <recommendedName>
        <fullName evidence="2 8">Carbonic anhydrase</fullName>
        <ecNumber evidence="2 8">4.2.1.1</ecNumber>
    </recommendedName>
    <alternativeName>
        <fullName evidence="8">Carbonate dehydratase</fullName>
    </alternativeName>
</protein>